<keyword evidence="3" id="KW-1185">Reference proteome</keyword>
<dbReference type="AlphaFoldDB" id="A0A6A7C3X3"/>
<evidence type="ECO:0000313" key="3">
    <source>
        <dbReference type="Proteomes" id="UP000799421"/>
    </source>
</evidence>
<protein>
    <submittedName>
        <fullName evidence="2">Uncharacterized protein</fullName>
    </submittedName>
</protein>
<feature type="compositionally biased region" description="Basic and acidic residues" evidence="1">
    <location>
        <begin position="302"/>
        <end position="311"/>
    </location>
</feature>
<accession>A0A6A7C3X3</accession>
<evidence type="ECO:0000313" key="2">
    <source>
        <dbReference type="EMBL" id="KAF2861665.1"/>
    </source>
</evidence>
<feature type="region of interest" description="Disordered" evidence="1">
    <location>
        <begin position="271"/>
        <end position="311"/>
    </location>
</feature>
<feature type="region of interest" description="Disordered" evidence="1">
    <location>
        <begin position="69"/>
        <end position="102"/>
    </location>
</feature>
<feature type="region of interest" description="Disordered" evidence="1">
    <location>
        <begin position="136"/>
        <end position="251"/>
    </location>
</feature>
<gene>
    <name evidence="2" type="ORF">K470DRAFT_34745</name>
</gene>
<name>A0A6A7C3X3_9PEZI</name>
<feature type="compositionally biased region" description="Low complexity" evidence="1">
    <location>
        <begin position="279"/>
        <end position="290"/>
    </location>
</feature>
<dbReference type="Proteomes" id="UP000799421">
    <property type="component" value="Unassembled WGS sequence"/>
</dbReference>
<feature type="compositionally biased region" description="Polar residues" evidence="1">
    <location>
        <begin position="163"/>
        <end position="179"/>
    </location>
</feature>
<organism evidence="2 3">
    <name type="scientific">Piedraia hortae CBS 480.64</name>
    <dbReference type="NCBI Taxonomy" id="1314780"/>
    <lineage>
        <taxon>Eukaryota</taxon>
        <taxon>Fungi</taxon>
        <taxon>Dikarya</taxon>
        <taxon>Ascomycota</taxon>
        <taxon>Pezizomycotina</taxon>
        <taxon>Dothideomycetes</taxon>
        <taxon>Dothideomycetidae</taxon>
        <taxon>Capnodiales</taxon>
        <taxon>Piedraiaceae</taxon>
        <taxon>Piedraia</taxon>
    </lineage>
</organism>
<feature type="compositionally biased region" description="Low complexity" evidence="1">
    <location>
        <begin position="72"/>
        <end position="86"/>
    </location>
</feature>
<reference evidence="2" key="1">
    <citation type="journal article" date="2020" name="Stud. Mycol.">
        <title>101 Dothideomycetes genomes: a test case for predicting lifestyles and emergence of pathogens.</title>
        <authorList>
            <person name="Haridas S."/>
            <person name="Albert R."/>
            <person name="Binder M."/>
            <person name="Bloem J."/>
            <person name="Labutti K."/>
            <person name="Salamov A."/>
            <person name="Andreopoulos B."/>
            <person name="Baker S."/>
            <person name="Barry K."/>
            <person name="Bills G."/>
            <person name="Bluhm B."/>
            <person name="Cannon C."/>
            <person name="Castanera R."/>
            <person name="Culley D."/>
            <person name="Daum C."/>
            <person name="Ezra D."/>
            <person name="Gonzalez J."/>
            <person name="Henrissat B."/>
            <person name="Kuo A."/>
            <person name="Liang C."/>
            <person name="Lipzen A."/>
            <person name="Lutzoni F."/>
            <person name="Magnuson J."/>
            <person name="Mondo S."/>
            <person name="Nolan M."/>
            <person name="Ohm R."/>
            <person name="Pangilinan J."/>
            <person name="Park H.-J."/>
            <person name="Ramirez L."/>
            <person name="Alfaro M."/>
            <person name="Sun H."/>
            <person name="Tritt A."/>
            <person name="Yoshinaga Y."/>
            <person name="Zwiers L.-H."/>
            <person name="Turgeon B."/>
            <person name="Goodwin S."/>
            <person name="Spatafora J."/>
            <person name="Crous P."/>
            <person name="Grigoriev I."/>
        </authorList>
    </citation>
    <scope>NUCLEOTIDE SEQUENCE</scope>
    <source>
        <strain evidence="2">CBS 480.64</strain>
    </source>
</reference>
<dbReference type="OrthoDB" id="3926760at2759"/>
<proteinExistence type="predicted"/>
<evidence type="ECO:0000256" key="1">
    <source>
        <dbReference type="SAM" id="MobiDB-lite"/>
    </source>
</evidence>
<dbReference type="EMBL" id="MU005971">
    <property type="protein sequence ID" value="KAF2861665.1"/>
    <property type="molecule type" value="Genomic_DNA"/>
</dbReference>
<feature type="compositionally biased region" description="Basic and acidic residues" evidence="1">
    <location>
        <begin position="140"/>
        <end position="149"/>
    </location>
</feature>
<feature type="compositionally biased region" description="Acidic residues" evidence="1">
    <location>
        <begin position="241"/>
        <end position="251"/>
    </location>
</feature>
<sequence length="311" mass="34268">MKVSMLIYTNAVTGIIFSLSICTALGVAVLESPQAQAWIEEQRIRLAELLRKWGNELDPESRRQAEAVAYVGRSGTTSSRSLGTRRPAPGPSNPDEAEERRRKGREYLARRHAEMMELQKRRSADKTFDDFVDHQGNLKGKAERGDDNTSAKSSQCDYELPNPTGNEQVTRMASKLQNQKLDKTESKDTVSQASTAENRPKGDKITTPTSRTPTATNQGSSQDDSNTEEAPTPASFSTETVQEELSDVDSDDLYANTMYPYNFVVLRAETESEGEMVDAAASELSWESESGVLTPESWSEVGSRDGSSEGH</sequence>
<feature type="compositionally biased region" description="Low complexity" evidence="1">
    <location>
        <begin position="206"/>
        <end position="216"/>
    </location>
</feature>